<dbReference type="Proteomes" id="UP001055811">
    <property type="component" value="Linkage Group LG04"/>
</dbReference>
<reference evidence="1 2" key="2">
    <citation type="journal article" date="2022" name="Mol. Ecol. Resour.">
        <title>The genomes of chicory, endive, great burdock and yacon provide insights into Asteraceae paleo-polyploidization history and plant inulin production.</title>
        <authorList>
            <person name="Fan W."/>
            <person name="Wang S."/>
            <person name="Wang H."/>
            <person name="Wang A."/>
            <person name="Jiang F."/>
            <person name="Liu H."/>
            <person name="Zhao H."/>
            <person name="Xu D."/>
            <person name="Zhang Y."/>
        </authorList>
    </citation>
    <scope>NUCLEOTIDE SEQUENCE [LARGE SCALE GENOMIC DNA]</scope>
    <source>
        <strain evidence="2">cv. Punajuju</strain>
        <tissue evidence="1">Leaves</tissue>
    </source>
</reference>
<reference evidence="2" key="1">
    <citation type="journal article" date="2022" name="Mol. Ecol. Resour.">
        <title>The genomes of chicory, endive, great burdock and yacon provide insights into Asteraceae palaeo-polyploidization history and plant inulin production.</title>
        <authorList>
            <person name="Fan W."/>
            <person name="Wang S."/>
            <person name="Wang H."/>
            <person name="Wang A."/>
            <person name="Jiang F."/>
            <person name="Liu H."/>
            <person name="Zhao H."/>
            <person name="Xu D."/>
            <person name="Zhang Y."/>
        </authorList>
    </citation>
    <scope>NUCLEOTIDE SEQUENCE [LARGE SCALE GENOMIC DNA]</scope>
    <source>
        <strain evidence="2">cv. Punajuju</strain>
    </source>
</reference>
<evidence type="ECO:0000313" key="1">
    <source>
        <dbReference type="EMBL" id="KAI3752055.1"/>
    </source>
</evidence>
<gene>
    <name evidence="1" type="ORF">L2E82_23186</name>
</gene>
<comment type="caution">
    <text evidence="1">The sequence shown here is derived from an EMBL/GenBank/DDBJ whole genome shotgun (WGS) entry which is preliminary data.</text>
</comment>
<organism evidence="1 2">
    <name type="scientific">Cichorium intybus</name>
    <name type="common">Chicory</name>
    <dbReference type="NCBI Taxonomy" id="13427"/>
    <lineage>
        <taxon>Eukaryota</taxon>
        <taxon>Viridiplantae</taxon>
        <taxon>Streptophyta</taxon>
        <taxon>Embryophyta</taxon>
        <taxon>Tracheophyta</taxon>
        <taxon>Spermatophyta</taxon>
        <taxon>Magnoliopsida</taxon>
        <taxon>eudicotyledons</taxon>
        <taxon>Gunneridae</taxon>
        <taxon>Pentapetalae</taxon>
        <taxon>asterids</taxon>
        <taxon>campanulids</taxon>
        <taxon>Asterales</taxon>
        <taxon>Asteraceae</taxon>
        <taxon>Cichorioideae</taxon>
        <taxon>Cichorieae</taxon>
        <taxon>Cichoriinae</taxon>
        <taxon>Cichorium</taxon>
    </lineage>
</organism>
<sequence>MHESVDSLQAISSKATDSITTEIQTIAEKHHEKLDVIKSHLPVTFYAEQVTRGGKVPPKIIVDIEDDDEDDDKEQKDGEDEEMGNDDDDADKPKDGNNEKKDDDDTFGPETGSGEKKKNDEEEKQADENLGTGCEILTPPPKPNSPKPTFSQENLNTPSISLMQVMMS</sequence>
<dbReference type="EMBL" id="CM042012">
    <property type="protein sequence ID" value="KAI3752055.1"/>
    <property type="molecule type" value="Genomic_DNA"/>
</dbReference>
<protein>
    <submittedName>
        <fullName evidence="1">Uncharacterized protein</fullName>
    </submittedName>
</protein>
<keyword evidence="2" id="KW-1185">Reference proteome</keyword>
<name>A0ACB9DZR4_CICIN</name>
<proteinExistence type="predicted"/>
<accession>A0ACB9DZR4</accession>
<evidence type="ECO:0000313" key="2">
    <source>
        <dbReference type="Proteomes" id="UP001055811"/>
    </source>
</evidence>